<dbReference type="PANTHER" id="PTHR13932:SF5">
    <property type="entry name" value="RADICAL S-ADENOSYL METHIONINE DOMAIN-CONTAINING PROTEIN 1, MITOCHONDRIAL"/>
    <property type="match status" value="1"/>
</dbReference>
<evidence type="ECO:0000256" key="2">
    <source>
        <dbReference type="ARBA" id="ARBA00017228"/>
    </source>
</evidence>
<keyword evidence="9" id="KW-0004">4Fe-4S</keyword>
<dbReference type="InterPro" id="IPR013785">
    <property type="entry name" value="Aldolase_TIM"/>
</dbReference>
<reference evidence="11" key="1">
    <citation type="journal article" date="2014" name="Int. J. Syst. Evol. Microbiol.">
        <title>Complete genome sequence of Corynebacterium casei LMG S-19264T (=DSM 44701T), isolated from a smear-ripened cheese.</title>
        <authorList>
            <consortium name="US DOE Joint Genome Institute (JGI-PGF)"/>
            <person name="Walter F."/>
            <person name="Albersmeier A."/>
            <person name="Kalinowski J."/>
            <person name="Ruckert C."/>
        </authorList>
    </citation>
    <scope>NUCLEOTIDE SEQUENCE</scope>
    <source>
        <strain evidence="11">CGMCC 4.7398</strain>
    </source>
</reference>
<dbReference type="GO" id="GO:0005737">
    <property type="term" value="C:cytoplasm"/>
    <property type="evidence" value="ECO:0007669"/>
    <property type="project" value="UniProtKB-SubCell"/>
</dbReference>
<evidence type="ECO:0000256" key="6">
    <source>
        <dbReference type="ARBA" id="ARBA00023004"/>
    </source>
</evidence>
<evidence type="ECO:0000256" key="8">
    <source>
        <dbReference type="ARBA" id="ARBA00023186"/>
    </source>
</evidence>
<accession>A0A919KNN6</accession>
<comment type="caution">
    <text evidence="11">The sequence shown here is derived from an EMBL/GenBank/DDBJ whole genome shotgun (WGS) entry which is preliminary data.</text>
</comment>
<keyword evidence="8 9" id="KW-0143">Chaperone</keyword>
<dbReference type="CDD" id="cd01335">
    <property type="entry name" value="Radical_SAM"/>
    <property type="match status" value="1"/>
</dbReference>
<dbReference type="GO" id="GO:0006779">
    <property type="term" value="P:porphyrin-containing compound biosynthetic process"/>
    <property type="evidence" value="ECO:0007669"/>
    <property type="project" value="InterPro"/>
</dbReference>
<gene>
    <name evidence="11" type="ORF">GCM10017772_08700</name>
</gene>
<dbReference type="InterPro" id="IPR034505">
    <property type="entry name" value="Coproporphyrinogen-III_oxidase"/>
</dbReference>
<dbReference type="InterPro" id="IPR007197">
    <property type="entry name" value="rSAM"/>
</dbReference>
<dbReference type="PANTHER" id="PTHR13932">
    <property type="entry name" value="COPROPORPHYRINIGEN III OXIDASE"/>
    <property type="match status" value="1"/>
</dbReference>
<dbReference type="SFLD" id="SFLDG01065">
    <property type="entry name" value="anaerobic_coproporphyrinogen-I"/>
    <property type="match status" value="1"/>
</dbReference>
<keyword evidence="4 9" id="KW-0949">S-adenosyl-L-methionine</keyword>
<evidence type="ECO:0000256" key="1">
    <source>
        <dbReference type="ARBA" id="ARBA00006100"/>
    </source>
</evidence>
<dbReference type="SMART" id="SM00729">
    <property type="entry name" value="Elp3"/>
    <property type="match status" value="1"/>
</dbReference>
<dbReference type="GO" id="GO:0004109">
    <property type="term" value="F:coproporphyrinogen oxidase activity"/>
    <property type="evidence" value="ECO:0007669"/>
    <property type="project" value="InterPro"/>
</dbReference>
<dbReference type="Pfam" id="PF04055">
    <property type="entry name" value="Radical_SAM"/>
    <property type="match status" value="1"/>
</dbReference>
<evidence type="ECO:0000256" key="4">
    <source>
        <dbReference type="ARBA" id="ARBA00022691"/>
    </source>
</evidence>
<keyword evidence="7 9" id="KW-0411">Iron-sulfur</keyword>
<dbReference type="Proteomes" id="UP000627369">
    <property type="component" value="Unassembled WGS sequence"/>
</dbReference>
<dbReference type="SFLD" id="SFLDF00562">
    <property type="entry name" value="HemN-like__clustered_with_heat"/>
    <property type="match status" value="1"/>
</dbReference>
<dbReference type="InterPro" id="IPR004559">
    <property type="entry name" value="HemW-like"/>
</dbReference>
<evidence type="ECO:0000256" key="7">
    <source>
        <dbReference type="ARBA" id="ARBA00023014"/>
    </source>
</evidence>
<dbReference type="EMBL" id="BNAS01000001">
    <property type="protein sequence ID" value="GHH67269.1"/>
    <property type="molecule type" value="Genomic_DNA"/>
</dbReference>
<dbReference type="RefSeq" id="WP_189667996.1">
    <property type="nucleotide sequence ID" value="NZ_BNAS01000001.1"/>
</dbReference>
<dbReference type="GO" id="GO:0046872">
    <property type="term" value="F:metal ion binding"/>
    <property type="evidence" value="ECO:0007669"/>
    <property type="project" value="UniProtKB-UniRule"/>
</dbReference>
<name>A0A919KNN6_9MICO</name>
<comment type="subcellular location">
    <subcellularLocation>
        <location evidence="9">Cytoplasm</location>
    </subcellularLocation>
</comment>
<reference evidence="11" key="2">
    <citation type="submission" date="2020-09" db="EMBL/GenBank/DDBJ databases">
        <authorList>
            <person name="Sun Q."/>
            <person name="Zhou Y."/>
        </authorList>
    </citation>
    <scope>NUCLEOTIDE SEQUENCE</scope>
    <source>
        <strain evidence="11">CGMCC 4.7398</strain>
    </source>
</reference>
<dbReference type="AlphaFoldDB" id="A0A919KNN6"/>
<feature type="domain" description="Radical SAM core" evidence="10">
    <location>
        <begin position="25"/>
        <end position="276"/>
    </location>
</feature>
<evidence type="ECO:0000256" key="9">
    <source>
        <dbReference type="RuleBase" id="RU364116"/>
    </source>
</evidence>
<dbReference type="Gene3D" id="3.20.20.70">
    <property type="entry name" value="Aldolase class I"/>
    <property type="match status" value="1"/>
</dbReference>
<evidence type="ECO:0000256" key="3">
    <source>
        <dbReference type="ARBA" id="ARBA00022617"/>
    </source>
</evidence>
<keyword evidence="6 9" id="KW-0408">Iron</keyword>
<dbReference type="InterPro" id="IPR058240">
    <property type="entry name" value="rSAM_sf"/>
</dbReference>
<sequence length="451" mass="47427">MPALPSGIPVPDDGGLPAWVGPVAPPPDRPFGVYVHVPFCTVRCGYCDFNTYTASELGGGANQAQYATTALLEVDLAAKVLSDAGRAPAAVSTVFFGGGTPTMLPAEDLDRVLGGIKAAWGLADPSTGSGQAAEVTTEANPDSVTPESLRVLADAGFTRVSFGMQSAVPHVLATLERTHDPLRIPDVVRWARDAGLDVSLDLIYGTPGESLDDWRTSVETALATGVDHVSAYALVVEPGTKMAAQVRRGEVALPDEDDQAAKYELVDDLLTEAGLRWYEVSNWSRPGHECRHNIGYWRGDDWWGVGPGAHSYVSAPAAAPTPEPSVEPRSVVEPVETPAGVRWWNVKHPRAYATRLEAGQSPGAGRELLTREEAHLERVMLGVRLREGLDLGVLSAEGRTAVAGLVARGLLDGRAALGAGGGHGAGGAPARAVLTRRGRLLADAVVRDLTA</sequence>
<evidence type="ECO:0000313" key="11">
    <source>
        <dbReference type="EMBL" id="GHH67269.1"/>
    </source>
</evidence>
<organism evidence="11 12">
    <name type="scientific">Promicromonospora soli</name>
    <dbReference type="NCBI Taxonomy" id="2035533"/>
    <lineage>
        <taxon>Bacteria</taxon>
        <taxon>Bacillati</taxon>
        <taxon>Actinomycetota</taxon>
        <taxon>Actinomycetes</taxon>
        <taxon>Micrococcales</taxon>
        <taxon>Promicromonosporaceae</taxon>
        <taxon>Promicromonospora</taxon>
    </lineage>
</organism>
<proteinExistence type="inferred from homology"/>
<evidence type="ECO:0000313" key="12">
    <source>
        <dbReference type="Proteomes" id="UP000627369"/>
    </source>
</evidence>
<comment type="similarity">
    <text evidence="1">Belongs to the anaerobic coproporphyrinogen-III oxidase family. HemW subfamily.</text>
</comment>
<dbReference type="SFLD" id="SFLDS00029">
    <property type="entry name" value="Radical_SAM"/>
    <property type="match status" value="1"/>
</dbReference>
<evidence type="ECO:0000259" key="10">
    <source>
        <dbReference type="PROSITE" id="PS51918"/>
    </source>
</evidence>
<dbReference type="InterPro" id="IPR006638">
    <property type="entry name" value="Elp3/MiaA/NifB-like_rSAM"/>
</dbReference>
<keyword evidence="9" id="KW-0963">Cytoplasm</keyword>
<dbReference type="NCBIfam" id="TIGR00539">
    <property type="entry name" value="hemN_rel"/>
    <property type="match status" value="1"/>
</dbReference>
<dbReference type="SUPFAM" id="SSF102114">
    <property type="entry name" value="Radical SAM enzymes"/>
    <property type="match status" value="1"/>
</dbReference>
<evidence type="ECO:0000256" key="5">
    <source>
        <dbReference type="ARBA" id="ARBA00022723"/>
    </source>
</evidence>
<keyword evidence="12" id="KW-1185">Reference proteome</keyword>
<dbReference type="PROSITE" id="PS51918">
    <property type="entry name" value="RADICAL_SAM"/>
    <property type="match status" value="1"/>
</dbReference>
<keyword evidence="5 9" id="KW-0479">Metal-binding</keyword>
<keyword evidence="3 9" id="KW-0349">Heme</keyword>
<protein>
    <recommendedName>
        <fullName evidence="2 9">Heme chaperone HemW</fullName>
    </recommendedName>
</protein>
<dbReference type="GO" id="GO:0051539">
    <property type="term" value="F:4 iron, 4 sulfur cluster binding"/>
    <property type="evidence" value="ECO:0007669"/>
    <property type="project" value="UniProtKB-UniRule"/>
</dbReference>
<comment type="function">
    <text evidence="9">Probably acts as a heme chaperone, transferring heme to an unknown acceptor. Binds one molecule of heme per monomer, possibly covalently. Binds 1 [4Fe-4S] cluster. The cluster is coordinated with 3 cysteines and an exchangeable S-adenosyl-L-methionine.</text>
</comment>